<keyword evidence="8" id="KW-0472">Membrane</keyword>
<dbReference type="PANTHER" id="PTHR45962:SF1">
    <property type="entry name" value="N-FATTY-ACYL-AMINO ACID SYNTHASE_HYDROLASE PM20D1"/>
    <property type="match status" value="1"/>
</dbReference>
<dbReference type="Pfam" id="PF01546">
    <property type="entry name" value="Peptidase_M20"/>
    <property type="match status" value="1"/>
</dbReference>
<dbReference type="GO" id="GO:0000328">
    <property type="term" value="C:fungal-type vacuole lumen"/>
    <property type="evidence" value="ECO:0007669"/>
    <property type="project" value="TreeGrafter"/>
</dbReference>
<dbReference type="InterPro" id="IPR002933">
    <property type="entry name" value="Peptidase_M20"/>
</dbReference>
<evidence type="ECO:0000256" key="3">
    <source>
        <dbReference type="ARBA" id="ARBA00022723"/>
    </source>
</evidence>
<keyword evidence="4" id="KW-0378">Hydrolase</keyword>
<dbReference type="GO" id="GO:0004181">
    <property type="term" value="F:metallocarboxypeptidase activity"/>
    <property type="evidence" value="ECO:0007669"/>
    <property type="project" value="InterPro"/>
</dbReference>
<dbReference type="CDD" id="cd05674">
    <property type="entry name" value="M20_yscS"/>
    <property type="match status" value="1"/>
</dbReference>
<dbReference type="Gene3D" id="1.10.150.900">
    <property type="match status" value="1"/>
</dbReference>
<keyword evidence="8" id="KW-1133">Transmembrane helix</keyword>
<evidence type="ECO:0000256" key="5">
    <source>
        <dbReference type="ARBA" id="ARBA00022833"/>
    </source>
</evidence>
<accession>A0AAD4M082</accession>
<dbReference type="Gene3D" id="3.40.630.10">
    <property type="entry name" value="Zn peptidases"/>
    <property type="match status" value="1"/>
</dbReference>
<dbReference type="FunFam" id="3.40.630.10:FF:000027">
    <property type="entry name" value="N-fatty-acyl-amino acid synthase/hydrolase PM20D1"/>
    <property type="match status" value="1"/>
</dbReference>
<dbReference type="GO" id="GO:0051603">
    <property type="term" value="P:proteolysis involved in protein catabolic process"/>
    <property type="evidence" value="ECO:0007669"/>
    <property type="project" value="TreeGrafter"/>
</dbReference>
<keyword evidence="10" id="KW-0121">Carboxypeptidase</keyword>
<feature type="binding site" evidence="7">
    <location>
        <position position="209"/>
    </location>
    <ligand>
        <name>Zn(2+)</name>
        <dbReference type="ChEBI" id="CHEBI:29105"/>
        <label>2</label>
    </ligand>
</feature>
<dbReference type="SUPFAM" id="SSF53187">
    <property type="entry name" value="Zn-dependent exopeptidases"/>
    <property type="match status" value="1"/>
</dbReference>
<dbReference type="Gene3D" id="3.30.70.360">
    <property type="match status" value="1"/>
</dbReference>
<evidence type="ECO:0000256" key="2">
    <source>
        <dbReference type="ARBA" id="ARBA00022670"/>
    </source>
</evidence>
<gene>
    <name evidence="10" type="ORF">B0F90DRAFT_1636389</name>
</gene>
<keyword evidence="11" id="KW-1185">Reference proteome</keyword>
<feature type="domain" description="Peptidase M20 dimerisation" evidence="9">
    <location>
        <begin position="290"/>
        <end position="445"/>
    </location>
</feature>
<dbReference type="EMBL" id="WTXG01000048">
    <property type="protein sequence ID" value="KAI0296515.1"/>
    <property type="molecule type" value="Genomic_DNA"/>
</dbReference>
<evidence type="ECO:0000256" key="7">
    <source>
        <dbReference type="PIRSR" id="PIRSR037217-2"/>
    </source>
</evidence>
<dbReference type="InterPro" id="IPR001261">
    <property type="entry name" value="ArgE/DapE_CS"/>
</dbReference>
<keyword evidence="8" id="KW-0812">Transmembrane</keyword>
<name>A0AAD4M082_9AGAM</name>
<feature type="binding site" evidence="7">
    <location>
        <position position="559"/>
    </location>
    <ligand>
        <name>Zn(2+)</name>
        <dbReference type="ChEBI" id="CHEBI:29105"/>
        <label>1</label>
    </ligand>
</feature>
<evidence type="ECO:0000313" key="10">
    <source>
        <dbReference type="EMBL" id="KAI0296515.1"/>
    </source>
</evidence>
<evidence type="ECO:0000256" key="4">
    <source>
        <dbReference type="ARBA" id="ARBA00022801"/>
    </source>
</evidence>
<feature type="transmembrane region" description="Helical" evidence="8">
    <location>
        <begin position="27"/>
        <end position="45"/>
    </location>
</feature>
<feature type="active site" evidence="6">
    <location>
        <position position="176"/>
    </location>
</feature>
<reference evidence="10" key="1">
    <citation type="journal article" date="2022" name="New Phytol.">
        <title>Evolutionary transition to the ectomycorrhizal habit in the genomes of a hyperdiverse lineage of mushroom-forming fungi.</title>
        <authorList>
            <person name="Looney B."/>
            <person name="Miyauchi S."/>
            <person name="Morin E."/>
            <person name="Drula E."/>
            <person name="Courty P.E."/>
            <person name="Kohler A."/>
            <person name="Kuo A."/>
            <person name="LaButti K."/>
            <person name="Pangilinan J."/>
            <person name="Lipzen A."/>
            <person name="Riley R."/>
            <person name="Andreopoulos W."/>
            <person name="He G."/>
            <person name="Johnson J."/>
            <person name="Nolan M."/>
            <person name="Tritt A."/>
            <person name="Barry K.W."/>
            <person name="Grigoriev I.V."/>
            <person name="Nagy L.G."/>
            <person name="Hibbett D."/>
            <person name="Henrissat B."/>
            <person name="Matheny P.B."/>
            <person name="Labbe J."/>
            <person name="Martin F.M."/>
        </authorList>
    </citation>
    <scope>NUCLEOTIDE SEQUENCE</scope>
    <source>
        <strain evidence="10">BPL690</strain>
    </source>
</reference>
<dbReference type="PROSITE" id="PS00758">
    <property type="entry name" value="ARGE_DAPE_CPG2_1"/>
    <property type="match status" value="1"/>
</dbReference>
<dbReference type="InterPro" id="IPR017141">
    <property type="entry name" value="Pept_M20_carboxypep"/>
</dbReference>
<evidence type="ECO:0000256" key="8">
    <source>
        <dbReference type="SAM" id="Phobius"/>
    </source>
</evidence>
<dbReference type="PIRSF" id="PIRSF037217">
    <property type="entry name" value="Carboxypeptidase_S"/>
    <property type="match status" value="1"/>
</dbReference>
<dbReference type="Pfam" id="PF07687">
    <property type="entry name" value="M20_dimer"/>
    <property type="match status" value="1"/>
</dbReference>
<keyword evidence="3 7" id="KW-0479">Metal-binding</keyword>
<dbReference type="PANTHER" id="PTHR45962">
    <property type="entry name" value="N-FATTY-ACYL-AMINO ACID SYNTHASE/HYDROLASE PM20D1"/>
    <property type="match status" value="1"/>
</dbReference>
<keyword evidence="5 7" id="KW-0862">Zinc</keyword>
<dbReference type="GO" id="GO:0046872">
    <property type="term" value="F:metal ion binding"/>
    <property type="evidence" value="ECO:0007669"/>
    <property type="project" value="UniProtKB-KW"/>
</dbReference>
<evidence type="ECO:0000313" key="11">
    <source>
        <dbReference type="Proteomes" id="UP001203297"/>
    </source>
</evidence>
<dbReference type="InterPro" id="IPR047177">
    <property type="entry name" value="Pept_M20A"/>
</dbReference>
<comment type="caution">
    <text evidence="10">The sequence shown here is derived from an EMBL/GenBank/DDBJ whole genome shotgun (WGS) entry which is preliminary data.</text>
</comment>
<evidence type="ECO:0000259" key="9">
    <source>
        <dbReference type="Pfam" id="PF07687"/>
    </source>
</evidence>
<dbReference type="InterPro" id="IPR011650">
    <property type="entry name" value="Peptidase_M20_dimer"/>
</dbReference>
<dbReference type="PROSITE" id="PS00759">
    <property type="entry name" value="ARGE_DAPE_CPG2_2"/>
    <property type="match status" value="1"/>
</dbReference>
<dbReference type="InterPro" id="IPR036264">
    <property type="entry name" value="Bact_exopeptidase_dim_dom"/>
</dbReference>
<feature type="binding site" evidence="7">
    <location>
        <position position="174"/>
    </location>
    <ligand>
        <name>Zn(2+)</name>
        <dbReference type="ChEBI" id="CHEBI:29105"/>
        <label>2</label>
    </ligand>
</feature>
<evidence type="ECO:0000256" key="1">
    <source>
        <dbReference type="ARBA" id="ARBA00006247"/>
    </source>
</evidence>
<dbReference type="Proteomes" id="UP001203297">
    <property type="component" value="Unassembled WGS sequence"/>
</dbReference>
<feature type="binding site" evidence="7">
    <location>
        <position position="209"/>
    </location>
    <ligand>
        <name>Zn(2+)</name>
        <dbReference type="ChEBI" id="CHEBI:29105"/>
        <label>1</label>
    </ligand>
</feature>
<feature type="active site" description="Proton acceptor" evidence="6">
    <location>
        <position position="243"/>
    </location>
</feature>
<evidence type="ECO:0000256" key="6">
    <source>
        <dbReference type="PIRSR" id="PIRSR037217-1"/>
    </source>
</evidence>
<proteinExistence type="inferred from homology"/>
<keyword evidence="2" id="KW-0645">Protease</keyword>
<dbReference type="AlphaFoldDB" id="A0AAD4M082"/>
<sequence length="590" mass="64472">MVNNGEKVGILPTAAPASIKRPQRSKWRLLGFITLLVVGVAFRYTTKFGPFSYIPGQLGLHDPKLCPQSDALYPDRHAKLWESLGDDFNRDAFTKRAVEWLGGAVRVPTESYDKMGPVGVDKRWEVFGPFHDYVLQSFPLTHATLSLTKVNTYGLLYEWKGSDNSLKPLLLAAHQDVVPVEPKTVDQWKYPPFSGHYDGEFIWGRGSSDDKSGLIGALSSIETLLEKNFKPTRTIILSFGFDEEASGVQGAQSLSRAILDKYGENSIALLVDEGGGFSEVGGSIIAVPGIAEKGYTDTRVTVSTAGGHSSVPPPHTSIGILSRLLVEFEANPIRPRLERDTPIYSTVQCVGQHAKQFPGRLRALIKASVHSDTALAKLEAELIKDETYKALIGTTQAIDLVQGGVKTNALPEEAWAVINHRIATQSSVASVQQRDTEVLKKLSKEFNLTFTAFGSTISPQGGSNAGALTLSEAWGTALEPAPVTPTGENSAPWQLLSGTIKATYNVHRGLEGADNVFVSPGIMSGNTDTRYYWKLTPHIIRYNHWNMGKSGSALSNGIHTVNERIRAQNFVEVIKFFTMLILNVDETTTF</sequence>
<dbReference type="SUPFAM" id="SSF55031">
    <property type="entry name" value="Bacterial exopeptidase dimerisation domain"/>
    <property type="match status" value="1"/>
</dbReference>
<feature type="binding site" evidence="7">
    <location>
        <position position="244"/>
    </location>
    <ligand>
        <name>Zn(2+)</name>
        <dbReference type="ChEBI" id="CHEBI:29105"/>
        <label>1</label>
    </ligand>
</feature>
<protein>
    <submittedName>
        <fullName evidence="10">Carboxypeptidase S</fullName>
    </submittedName>
</protein>
<organism evidence="10 11">
    <name type="scientific">Multifurca ochricompacta</name>
    <dbReference type="NCBI Taxonomy" id="376703"/>
    <lineage>
        <taxon>Eukaryota</taxon>
        <taxon>Fungi</taxon>
        <taxon>Dikarya</taxon>
        <taxon>Basidiomycota</taxon>
        <taxon>Agaricomycotina</taxon>
        <taxon>Agaricomycetes</taxon>
        <taxon>Russulales</taxon>
        <taxon>Russulaceae</taxon>
        <taxon>Multifurca</taxon>
    </lineage>
</organism>
<feature type="binding site" evidence="7">
    <location>
        <position position="272"/>
    </location>
    <ligand>
        <name>Zn(2+)</name>
        <dbReference type="ChEBI" id="CHEBI:29105"/>
        <label>2</label>
    </ligand>
</feature>
<comment type="similarity">
    <text evidence="1">Belongs to the peptidase M20A family.</text>
</comment>